<evidence type="ECO:0000256" key="9">
    <source>
        <dbReference type="ARBA" id="ARBA00023128"/>
    </source>
</evidence>
<evidence type="ECO:0000256" key="1">
    <source>
        <dbReference type="ARBA" id="ARBA00004305"/>
    </source>
</evidence>
<gene>
    <name evidence="12" type="ORF">K470DRAFT_299130</name>
</gene>
<dbReference type="Gene3D" id="1.20.140.20">
    <property type="entry name" value="Alpha-ketoacid/pyruvate dehydrogenase kinase, N-terminal domain"/>
    <property type="match status" value="1"/>
</dbReference>
<keyword evidence="3" id="KW-0597">Phosphoprotein</keyword>
<evidence type="ECO:0000256" key="10">
    <source>
        <dbReference type="RuleBase" id="RU366032"/>
    </source>
</evidence>
<comment type="similarity">
    <text evidence="2 10">Belongs to the PDK/BCKDK protein kinase family.</text>
</comment>
<protein>
    <recommendedName>
        <fullName evidence="10">Protein-serine/threonine kinase</fullName>
        <ecNumber evidence="10">2.7.11.-</ecNumber>
    </recommendedName>
</protein>
<dbReference type="SUPFAM" id="SSF55874">
    <property type="entry name" value="ATPase domain of HSP90 chaperone/DNA topoisomerase II/histidine kinase"/>
    <property type="match status" value="1"/>
</dbReference>
<proteinExistence type="inferred from homology"/>
<sequence length="385" mass="42174">MFRRRIHTVADGIITRLSAQPLHPLTLSDLCRHGRPPLSPESLLSSANFTLSILPTRLAHRISSLRNLPYIVVSNPHIHKIYQNYLHSLSTLLPFAERPILTLSEEETFTNRMSDLVETHRDTIPTLARGFRQVARYIDSASVERYLDEHLRARIGTRLVAEQQIALHRSSNEGRHASQDSFIGVIDTALRPADIIRRCETTVAEICELNYGVRPFVVLTGDLGVRMAYVPMHLEYVITELLKNAFRAVIETGKADEGVEITIAPYPISNASPGVTIRIRDKGGGISPENMDKLWSYGFTTFDEFEFAERVSGAGTGAGAGAGAGWQGVSVGGNPQGSTLAGLGYGLPLARAYAEYFGGGIAVQSLWGWGTDVYLTLRGVGGLEC</sequence>
<dbReference type="Pfam" id="PF10436">
    <property type="entry name" value="BCDHK_Adom3"/>
    <property type="match status" value="1"/>
</dbReference>
<dbReference type="PANTHER" id="PTHR11947:SF20">
    <property type="entry name" value="[3-METHYL-2-OXOBUTANOATE DEHYDROGENASE [LIPOAMIDE]] KINASE, MITOCHONDRIAL"/>
    <property type="match status" value="1"/>
</dbReference>
<keyword evidence="8" id="KW-0809">Transit peptide</keyword>
<evidence type="ECO:0000256" key="2">
    <source>
        <dbReference type="ARBA" id="ARBA00006155"/>
    </source>
</evidence>
<dbReference type="Proteomes" id="UP000799421">
    <property type="component" value="Unassembled WGS sequence"/>
</dbReference>
<dbReference type="SUPFAM" id="SSF69012">
    <property type="entry name" value="alpha-ketoacid dehydrogenase kinase, N-terminal domain"/>
    <property type="match status" value="1"/>
</dbReference>
<evidence type="ECO:0000256" key="4">
    <source>
        <dbReference type="ARBA" id="ARBA00022679"/>
    </source>
</evidence>
<dbReference type="EMBL" id="MU005971">
    <property type="protein sequence ID" value="KAF2861651.1"/>
    <property type="molecule type" value="Genomic_DNA"/>
</dbReference>
<keyword evidence="7 10" id="KW-0067">ATP-binding</keyword>
<evidence type="ECO:0000256" key="5">
    <source>
        <dbReference type="ARBA" id="ARBA00022741"/>
    </source>
</evidence>
<organism evidence="12 13">
    <name type="scientific">Piedraia hortae CBS 480.64</name>
    <dbReference type="NCBI Taxonomy" id="1314780"/>
    <lineage>
        <taxon>Eukaryota</taxon>
        <taxon>Fungi</taxon>
        <taxon>Dikarya</taxon>
        <taxon>Ascomycota</taxon>
        <taxon>Pezizomycotina</taxon>
        <taxon>Dothideomycetes</taxon>
        <taxon>Dothideomycetidae</taxon>
        <taxon>Capnodiales</taxon>
        <taxon>Piedraiaceae</taxon>
        <taxon>Piedraia</taxon>
    </lineage>
</organism>
<evidence type="ECO:0000313" key="12">
    <source>
        <dbReference type="EMBL" id="KAF2861651.1"/>
    </source>
</evidence>
<dbReference type="OrthoDB" id="3264224at2759"/>
<name>A0A6A7C2B3_9PEZI</name>
<accession>A0A6A7C2B3</accession>
<comment type="subcellular location">
    <subcellularLocation>
        <location evidence="1 10">Mitochondrion matrix</location>
    </subcellularLocation>
</comment>
<dbReference type="AlphaFoldDB" id="A0A6A7C2B3"/>
<keyword evidence="9 10" id="KW-0496">Mitochondrion</keyword>
<evidence type="ECO:0000313" key="13">
    <source>
        <dbReference type="Proteomes" id="UP000799421"/>
    </source>
</evidence>
<evidence type="ECO:0000256" key="7">
    <source>
        <dbReference type="ARBA" id="ARBA00022840"/>
    </source>
</evidence>
<dbReference type="InterPro" id="IPR004358">
    <property type="entry name" value="Sig_transdc_His_kin-like_C"/>
</dbReference>
<evidence type="ECO:0000256" key="3">
    <source>
        <dbReference type="ARBA" id="ARBA00022553"/>
    </source>
</evidence>
<evidence type="ECO:0000259" key="11">
    <source>
        <dbReference type="PROSITE" id="PS50109"/>
    </source>
</evidence>
<reference evidence="12" key="1">
    <citation type="journal article" date="2020" name="Stud. Mycol.">
        <title>101 Dothideomycetes genomes: a test case for predicting lifestyles and emergence of pathogens.</title>
        <authorList>
            <person name="Haridas S."/>
            <person name="Albert R."/>
            <person name="Binder M."/>
            <person name="Bloem J."/>
            <person name="Labutti K."/>
            <person name="Salamov A."/>
            <person name="Andreopoulos B."/>
            <person name="Baker S."/>
            <person name="Barry K."/>
            <person name="Bills G."/>
            <person name="Bluhm B."/>
            <person name="Cannon C."/>
            <person name="Castanera R."/>
            <person name="Culley D."/>
            <person name="Daum C."/>
            <person name="Ezra D."/>
            <person name="Gonzalez J."/>
            <person name="Henrissat B."/>
            <person name="Kuo A."/>
            <person name="Liang C."/>
            <person name="Lipzen A."/>
            <person name="Lutzoni F."/>
            <person name="Magnuson J."/>
            <person name="Mondo S."/>
            <person name="Nolan M."/>
            <person name="Ohm R."/>
            <person name="Pangilinan J."/>
            <person name="Park H.-J."/>
            <person name="Ramirez L."/>
            <person name="Alfaro M."/>
            <person name="Sun H."/>
            <person name="Tritt A."/>
            <person name="Yoshinaga Y."/>
            <person name="Zwiers L.-H."/>
            <person name="Turgeon B."/>
            <person name="Goodwin S."/>
            <person name="Spatafora J."/>
            <person name="Crous P."/>
            <person name="Grigoriev I."/>
        </authorList>
    </citation>
    <scope>NUCLEOTIDE SEQUENCE</scope>
    <source>
        <strain evidence="12">CBS 480.64</strain>
    </source>
</reference>
<dbReference type="InterPro" id="IPR036890">
    <property type="entry name" value="HATPase_C_sf"/>
</dbReference>
<dbReference type="SMART" id="SM00387">
    <property type="entry name" value="HATPase_c"/>
    <property type="match status" value="1"/>
</dbReference>
<keyword evidence="5 10" id="KW-0547">Nucleotide-binding</keyword>
<keyword evidence="4 10" id="KW-0808">Transferase</keyword>
<dbReference type="GO" id="GO:0005759">
    <property type="term" value="C:mitochondrial matrix"/>
    <property type="evidence" value="ECO:0007669"/>
    <property type="project" value="UniProtKB-SubCell"/>
</dbReference>
<dbReference type="PRINTS" id="PR00344">
    <property type="entry name" value="BCTRLSENSOR"/>
</dbReference>
<dbReference type="GO" id="GO:0004740">
    <property type="term" value="F:pyruvate dehydrogenase (acetyl-transferring) kinase activity"/>
    <property type="evidence" value="ECO:0007669"/>
    <property type="project" value="TreeGrafter"/>
</dbReference>
<keyword evidence="13" id="KW-1185">Reference proteome</keyword>
<dbReference type="InterPro" id="IPR005467">
    <property type="entry name" value="His_kinase_dom"/>
</dbReference>
<evidence type="ECO:0000256" key="6">
    <source>
        <dbReference type="ARBA" id="ARBA00022777"/>
    </source>
</evidence>
<dbReference type="GO" id="GO:0010906">
    <property type="term" value="P:regulation of glucose metabolic process"/>
    <property type="evidence" value="ECO:0007669"/>
    <property type="project" value="TreeGrafter"/>
</dbReference>
<dbReference type="InterPro" id="IPR036784">
    <property type="entry name" value="AK/P_DHK_N_sf"/>
</dbReference>
<dbReference type="Pfam" id="PF02518">
    <property type="entry name" value="HATPase_c"/>
    <property type="match status" value="1"/>
</dbReference>
<dbReference type="Gene3D" id="3.30.565.10">
    <property type="entry name" value="Histidine kinase-like ATPase, C-terminal domain"/>
    <property type="match status" value="1"/>
</dbReference>
<dbReference type="PROSITE" id="PS50109">
    <property type="entry name" value="HIS_KIN"/>
    <property type="match status" value="1"/>
</dbReference>
<evidence type="ECO:0000256" key="8">
    <source>
        <dbReference type="ARBA" id="ARBA00022946"/>
    </source>
</evidence>
<dbReference type="GO" id="GO:0005524">
    <property type="term" value="F:ATP binding"/>
    <property type="evidence" value="ECO:0007669"/>
    <property type="project" value="UniProtKB-UniRule"/>
</dbReference>
<dbReference type="InterPro" id="IPR039028">
    <property type="entry name" value="BCKD/PDK"/>
</dbReference>
<dbReference type="InterPro" id="IPR018955">
    <property type="entry name" value="BCDHK/PDK_N"/>
</dbReference>
<dbReference type="EC" id="2.7.11.-" evidence="10"/>
<feature type="domain" description="Histidine kinase" evidence="11">
    <location>
        <begin position="231"/>
        <end position="381"/>
    </location>
</feature>
<keyword evidence="6 10" id="KW-0418">Kinase</keyword>
<dbReference type="PANTHER" id="PTHR11947">
    <property type="entry name" value="PYRUVATE DEHYDROGENASE KINASE"/>
    <property type="match status" value="1"/>
</dbReference>
<dbReference type="InterPro" id="IPR003594">
    <property type="entry name" value="HATPase_dom"/>
</dbReference>